<evidence type="ECO:0000313" key="10">
    <source>
        <dbReference type="Proteomes" id="UP001187471"/>
    </source>
</evidence>
<evidence type="ECO:0000256" key="6">
    <source>
        <dbReference type="ARBA" id="ARBA00023136"/>
    </source>
</evidence>
<evidence type="ECO:0000256" key="2">
    <source>
        <dbReference type="ARBA" id="ARBA00009607"/>
    </source>
</evidence>
<name>A0AA88RMZ3_9ASTE</name>
<dbReference type="AlphaFoldDB" id="A0AA88RMZ3"/>
<dbReference type="Gene3D" id="1.10.340.30">
    <property type="entry name" value="Hypothetical protein, domain 2"/>
    <property type="match status" value="1"/>
</dbReference>
<evidence type="ECO:0000256" key="1">
    <source>
        <dbReference type="ARBA" id="ARBA00004141"/>
    </source>
</evidence>
<comment type="similarity">
    <text evidence="2">Belongs to the PEN-2 family.</text>
</comment>
<dbReference type="Pfam" id="PF10251">
    <property type="entry name" value="PEN-2"/>
    <property type="match status" value="1"/>
</dbReference>
<evidence type="ECO:0000256" key="4">
    <source>
        <dbReference type="ARBA" id="ARBA00022976"/>
    </source>
</evidence>
<feature type="transmembrane region" description="Helical" evidence="7">
    <location>
        <begin position="53"/>
        <end position="73"/>
    </location>
</feature>
<keyword evidence="10" id="KW-1185">Reference proteome</keyword>
<dbReference type="GO" id="GO:0007219">
    <property type="term" value="P:Notch signaling pathway"/>
    <property type="evidence" value="ECO:0007669"/>
    <property type="project" value="UniProtKB-KW"/>
</dbReference>
<dbReference type="InterPro" id="IPR005162">
    <property type="entry name" value="Retrotrans_gag_dom"/>
</dbReference>
<sequence>MTLIGLEQDGPAISEEFCEDADDFENELERDRRGIFWCGMACITPSTSPNATFFLVVGLGTLLLTKSVLMLLGSDEALEYLCRNVVRSAIGFTVFTVLLGSWALTFAIGGERLLGHVWNELVMYNFADKYGLTDTNVQEVVNEGNVRGAQQVEQPQEMLNTAQMLGDGGLTLDRFVKLIKNPFFGKPDPTFAEEWLARAEKILDTARISNSQRLVYTSFMLEASAERWWKLLSMKWEREGVPSTWENFKREFTNKYVLAVTQEMREVNFIKFEQRNMSVSVYESQFTDLAKFCPHLVDTEERKVRKFVKGLNKDLRDKLIPLQLQTYMAVVNRALAIENDLEEQKNVDT</sequence>
<reference evidence="9" key="1">
    <citation type="submission" date="2022-12" db="EMBL/GenBank/DDBJ databases">
        <title>Draft genome assemblies for two species of Escallonia (Escalloniales).</title>
        <authorList>
            <person name="Chanderbali A."/>
            <person name="Dervinis C."/>
            <person name="Anghel I."/>
            <person name="Soltis D."/>
            <person name="Soltis P."/>
            <person name="Zapata F."/>
        </authorList>
    </citation>
    <scope>NUCLEOTIDE SEQUENCE</scope>
    <source>
        <strain evidence="9">UCBG92.1500</strain>
        <tissue evidence="9">Leaf</tissue>
    </source>
</reference>
<keyword evidence="6 7" id="KW-0472">Membrane</keyword>
<dbReference type="EMBL" id="JAVXUO010001116">
    <property type="protein sequence ID" value="KAK2985881.1"/>
    <property type="molecule type" value="Genomic_DNA"/>
</dbReference>
<feature type="transmembrane region" description="Helical" evidence="7">
    <location>
        <begin position="85"/>
        <end position="104"/>
    </location>
</feature>
<evidence type="ECO:0000256" key="7">
    <source>
        <dbReference type="SAM" id="Phobius"/>
    </source>
</evidence>
<keyword evidence="3 7" id="KW-0812">Transmembrane</keyword>
<comment type="subcellular location">
    <subcellularLocation>
        <location evidence="1">Membrane</location>
        <topology evidence="1">Multi-pass membrane protein</topology>
    </subcellularLocation>
</comment>
<dbReference type="Proteomes" id="UP001187471">
    <property type="component" value="Unassembled WGS sequence"/>
</dbReference>
<dbReference type="InterPro" id="IPR019379">
    <property type="entry name" value="Gamma_Secretase_Asp_P_PEN2"/>
</dbReference>
<evidence type="ECO:0000256" key="5">
    <source>
        <dbReference type="ARBA" id="ARBA00022989"/>
    </source>
</evidence>
<dbReference type="GO" id="GO:0070765">
    <property type="term" value="C:gamma-secretase complex"/>
    <property type="evidence" value="ECO:0007669"/>
    <property type="project" value="TreeGrafter"/>
</dbReference>
<dbReference type="PANTHER" id="PTHR16318:SF0">
    <property type="entry name" value="GAMMA-SECRETASE SUBUNIT PEN-2"/>
    <property type="match status" value="1"/>
</dbReference>
<dbReference type="Pfam" id="PF03732">
    <property type="entry name" value="Retrotrans_gag"/>
    <property type="match status" value="1"/>
</dbReference>
<proteinExistence type="inferred from homology"/>
<keyword evidence="4" id="KW-0914">Notch signaling pathway</keyword>
<protein>
    <recommendedName>
        <fullName evidence="8">Retrotransposon gag domain-containing protein</fullName>
    </recommendedName>
</protein>
<evidence type="ECO:0000256" key="3">
    <source>
        <dbReference type="ARBA" id="ARBA00022692"/>
    </source>
</evidence>
<gene>
    <name evidence="9" type="ORF">RJ640_008705</name>
</gene>
<evidence type="ECO:0000259" key="8">
    <source>
        <dbReference type="Pfam" id="PF03732"/>
    </source>
</evidence>
<keyword evidence="5 7" id="KW-1133">Transmembrane helix</keyword>
<accession>A0AA88RMZ3</accession>
<comment type="caution">
    <text evidence="9">The sequence shown here is derived from an EMBL/GenBank/DDBJ whole genome shotgun (WGS) entry which is preliminary data.</text>
</comment>
<dbReference type="PANTHER" id="PTHR16318">
    <property type="entry name" value="GAMMA-SECRETASE SUBUNIT PEN-2"/>
    <property type="match status" value="1"/>
</dbReference>
<evidence type="ECO:0000313" key="9">
    <source>
        <dbReference type="EMBL" id="KAK2985881.1"/>
    </source>
</evidence>
<feature type="domain" description="Retrotransposon gag" evidence="8">
    <location>
        <begin position="217"/>
        <end position="312"/>
    </location>
</feature>
<organism evidence="9 10">
    <name type="scientific">Escallonia rubra</name>
    <dbReference type="NCBI Taxonomy" id="112253"/>
    <lineage>
        <taxon>Eukaryota</taxon>
        <taxon>Viridiplantae</taxon>
        <taxon>Streptophyta</taxon>
        <taxon>Embryophyta</taxon>
        <taxon>Tracheophyta</taxon>
        <taxon>Spermatophyta</taxon>
        <taxon>Magnoliopsida</taxon>
        <taxon>eudicotyledons</taxon>
        <taxon>Gunneridae</taxon>
        <taxon>Pentapetalae</taxon>
        <taxon>asterids</taxon>
        <taxon>campanulids</taxon>
        <taxon>Escalloniales</taxon>
        <taxon>Escalloniaceae</taxon>
        <taxon>Escallonia</taxon>
    </lineage>
</organism>